<dbReference type="PANTHER" id="PTHR12883:SF0">
    <property type="entry name" value="PAT COMPLEX SUBUNIT CCDC47"/>
    <property type="match status" value="1"/>
</dbReference>
<proteinExistence type="predicted"/>
<evidence type="ECO:0000313" key="7">
    <source>
        <dbReference type="Proteomes" id="UP000284842"/>
    </source>
</evidence>
<dbReference type="GO" id="GO:0005783">
    <property type="term" value="C:endoplasmic reticulum"/>
    <property type="evidence" value="ECO:0007669"/>
    <property type="project" value="InterPro"/>
</dbReference>
<evidence type="ECO:0008006" key="8">
    <source>
        <dbReference type="Google" id="ProtNLM"/>
    </source>
</evidence>
<feature type="compositionally biased region" description="Basic and acidic residues" evidence="5">
    <location>
        <begin position="339"/>
        <end position="361"/>
    </location>
</feature>
<dbReference type="Proteomes" id="UP000284842">
    <property type="component" value="Unassembled WGS sequence"/>
</dbReference>
<evidence type="ECO:0000256" key="4">
    <source>
        <dbReference type="ARBA" id="ARBA00023136"/>
    </source>
</evidence>
<accession>A0A409Y6D1</accession>
<organism evidence="6 7">
    <name type="scientific">Panaeolus cyanescens</name>
    <dbReference type="NCBI Taxonomy" id="181874"/>
    <lineage>
        <taxon>Eukaryota</taxon>
        <taxon>Fungi</taxon>
        <taxon>Dikarya</taxon>
        <taxon>Basidiomycota</taxon>
        <taxon>Agaricomycotina</taxon>
        <taxon>Agaricomycetes</taxon>
        <taxon>Agaricomycetidae</taxon>
        <taxon>Agaricales</taxon>
        <taxon>Agaricineae</taxon>
        <taxon>Galeropsidaceae</taxon>
        <taxon>Panaeolus</taxon>
    </lineage>
</organism>
<feature type="region of interest" description="Disordered" evidence="5">
    <location>
        <begin position="316"/>
        <end position="375"/>
    </location>
</feature>
<evidence type="ECO:0000256" key="1">
    <source>
        <dbReference type="ARBA" id="ARBA00004167"/>
    </source>
</evidence>
<dbReference type="GO" id="GO:0032469">
    <property type="term" value="P:endoplasmic reticulum calcium ion homeostasis"/>
    <property type="evidence" value="ECO:0007669"/>
    <property type="project" value="InterPro"/>
</dbReference>
<dbReference type="InterPro" id="IPR012879">
    <property type="entry name" value="CCDC47"/>
</dbReference>
<dbReference type="EMBL" id="NHTK01001382">
    <property type="protein sequence ID" value="PPQ98519.1"/>
    <property type="molecule type" value="Genomic_DNA"/>
</dbReference>
<evidence type="ECO:0000256" key="3">
    <source>
        <dbReference type="ARBA" id="ARBA00022989"/>
    </source>
</evidence>
<protein>
    <recommendedName>
        <fullName evidence="8">DUF1682 domain-containing protein</fullName>
    </recommendedName>
</protein>
<gene>
    <name evidence="6" type="ORF">CVT24_004010</name>
</gene>
<dbReference type="OrthoDB" id="10039147at2759"/>
<keyword evidence="4" id="KW-0472">Membrane</keyword>
<dbReference type="Pfam" id="PF07946">
    <property type="entry name" value="CCDC47"/>
    <property type="match status" value="1"/>
</dbReference>
<evidence type="ECO:0000256" key="2">
    <source>
        <dbReference type="ARBA" id="ARBA00022692"/>
    </source>
</evidence>
<dbReference type="GO" id="GO:0005509">
    <property type="term" value="F:calcium ion binding"/>
    <property type="evidence" value="ECO:0007669"/>
    <property type="project" value="InterPro"/>
</dbReference>
<comment type="subcellular location">
    <subcellularLocation>
        <location evidence="1">Membrane</location>
        <topology evidence="1">Single-pass membrane protein</topology>
    </subcellularLocation>
</comment>
<keyword evidence="7" id="KW-1185">Reference proteome</keyword>
<dbReference type="FunCoup" id="A0A409Y6D1">
    <property type="interactions" value="225"/>
</dbReference>
<dbReference type="STRING" id="181874.A0A409Y6D1"/>
<dbReference type="PANTHER" id="PTHR12883">
    <property type="entry name" value="ADIPOCYTE-SPECIFIC PROTEIN 4-RELATED"/>
    <property type="match status" value="1"/>
</dbReference>
<dbReference type="InParanoid" id="A0A409Y6D1"/>
<feature type="compositionally biased region" description="Basic residues" evidence="5">
    <location>
        <begin position="362"/>
        <end position="375"/>
    </location>
</feature>
<sequence>MASFLVNLAGGITPPPVVTPEHYDGWQLRWKFLVFRPAELKTEALLLAGEGKELARSFPFFDASQFKLNFGLISIRLAQHLPIYEKQFSRPQHKGEITTDGYTDFFNFSTGRRNVASLHTIFTFQPRHDLFQWLFQLGRTLVDLHYRPLDDIQLDFKLAPSALSDNFVFAIVAKDELLSVKNNRWDLNFTKATESNLLPPQFTVMSEYADITENILKPLGNFSIVKALENPKILPYFRSLSITDQPRHRPDQGPIPVEEREKHVILSLSCPSSSHVSATVPLVEAIFQLVDNLNKISLRPETKNKLKKTRDELDKTLKEESEKEKKEEAQDAKLAAKRKAQEERIAKLSPSEQRKELEKERKRSLRKSQAKVVRK</sequence>
<keyword evidence="3" id="KW-1133">Transmembrane helix</keyword>
<comment type="caution">
    <text evidence="6">The sequence shown here is derived from an EMBL/GenBank/DDBJ whole genome shotgun (WGS) entry which is preliminary data.</text>
</comment>
<dbReference type="GO" id="GO:0016020">
    <property type="term" value="C:membrane"/>
    <property type="evidence" value="ECO:0007669"/>
    <property type="project" value="UniProtKB-SubCell"/>
</dbReference>
<reference evidence="6 7" key="1">
    <citation type="journal article" date="2018" name="Evol. Lett.">
        <title>Horizontal gene cluster transfer increased hallucinogenic mushroom diversity.</title>
        <authorList>
            <person name="Reynolds H.T."/>
            <person name="Vijayakumar V."/>
            <person name="Gluck-Thaler E."/>
            <person name="Korotkin H.B."/>
            <person name="Matheny P.B."/>
            <person name="Slot J.C."/>
        </authorList>
    </citation>
    <scope>NUCLEOTIDE SEQUENCE [LARGE SCALE GENOMIC DNA]</scope>
    <source>
        <strain evidence="6 7">2629</strain>
    </source>
</reference>
<feature type="compositionally biased region" description="Basic and acidic residues" evidence="5">
    <location>
        <begin position="316"/>
        <end position="331"/>
    </location>
</feature>
<keyword evidence="2" id="KW-0812">Transmembrane</keyword>
<evidence type="ECO:0000313" key="6">
    <source>
        <dbReference type="EMBL" id="PPQ98519.1"/>
    </source>
</evidence>
<name>A0A409Y6D1_9AGAR</name>
<evidence type="ECO:0000256" key="5">
    <source>
        <dbReference type="SAM" id="MobiDB-lite"/>
    </source>
</evidence>
<dbReference type="AlphaFoldDB" id="A0A409Y6D1"/>